<dbReference type="PROSITE" id="PS51257">
    <property type="entry name" value="PROKAR_LIPOPROTEIN"/>
    <property type="match status" value="1"/>
</dbReference>
<dbReference type="EMBL" id="JAVAMP010000031">
    <property type="protein sequence ID" value="MDP5277218.1"/>
    <property type="molecule type" value="Genomic_DNA"/>
</dbReference>
<evidence type="ECO:0000313" key="2">
    <source>
        <dbReference type="EMBL" id="MDP5277218.1"/>
    </source>
</evidence>
<evidence type="ECO:0000313" key="3">
    <source>
        <dbReference type="Proteomes" id="UP001231941"/>
    </source>
</evidence>
<keyword evidence="3" id="KW-1185">Reference proteome</keyword>
<dbReference type="Gene3D" id="2.60.40.3830">
    <property type="match status" value="1"/>
</dbReference>
<organism evidence="2 3">
    <name type="scientific">Chengkuizengella axinellae</name>
    <dbReference type="NCBI Taxonomy" id="3064388"/>
    <lineage>
        <taxon>Bacteria</taxon>
        <taxon>Bacillati</taxon>
        <taxon>Bacillota</taxon>
        <taxon>Bacilli</taxon>
        <taxon>Bacillales</taxon>
        <taxon>Paenibacillaceae</taxon>
        <taxon>Chengkuizengella</taxon>
    </lineage>
</organism>
<protein>
    <recommendedName>
        <fullName evidence="4">DUF4871 domain-containing protein</fullName>
    </recommendedName>
</protein>
<reference evidence="2 3" key="1">
    <citation type="submission" date="2023-08" db="EMBL/GenBank/DDBJ databases">
        <authorList>
            <person name="Park J.-S."/>
        </authorList>
    </citation>
    <scope>NUCLEOTIDE SEQUENCE [LARGE SCALE GENOMIC DNA]</scope>
    <source>
        <strain evidence="2 3">2205SS18-9</strain>
    </source>
</reference>
<feature type="signal peptide" evidence="1">
    <location>
        <begin position="1"/>
        <end position="19"/>
    </location>
</feature>
<dbReference type="Proteomes" id="UP001231941">
    <property type="component" value="Unassembled WGS sequence"/>
</dbReference>
<evidence type="ECO:0008006" key="4">
    <source>
        <dbReference type="Google" id="ProtNLM"/>
    </source>
</evidence>
<evidence type="ECO:0000256" key="1">
    <source>
        <dbReference type="SAM" id="SignalP"/>
    </source>
</evidence>
<gene>
    <name evidence="2" type="ORF">Q5Y73_24345</name>
</gene>
<comment type="caution">
    <text evidence="2">The sequence shown here is derived from an EMBL/GenBank/DDBJ whole genome shotgun (WGS) entry which is preliminary data.</text>
</comment>
<proteinExistence type="predicted"/>
<sequence length="179" mass="20208">MNKLMLFFLFFLMVGLLMACTSSNIDKSEKTLEDSQKEGNEVKEVDYKIPDDGWDLSLIFDHSIVYDDGNEHIYTFVGNKETLGFIGPLPIVAGNLGKHLWFYFGEENVLNKPVIVKGIKQGTDELIDLHSGSFYEGARVSADSVNMPSNMKFPSAGLWKVLVYIDGQFYDSIVIEVEY</sequence>
<accession>A0ABT9J6N8</accession>
<keyword evidence="1" id="KW-0732">Signal</keyword>
<feature type="chain" id="PRO_5045290652" description="DUF4871 domain-containing protein" evidence="1">
    <location>
        <begin position="20"/>
        <end position="179"/>
    </location>
</feature>
<dbReference type="RefSeq" id="WP_305994518.1">
    <property type="nucleotide sequence ID" value="NZ_JAVAMP010000031.1"/>
</dbReference>
<name>A0ABT9J6N8_9BACL</name>